<keyword evidence="3" id="KW-1185">Reference proteome</keyword>
<feature type="compositionally biased region" description="Polar residues" evidence="1">
    <location>
        <begin position="188"/>
        <end position="197"/>
    </location>
</feature>
<name>A0ABR0KCB6_9EURO</name>
<proteinExistence type="predicted"/>
<accession>A0ABR0KCB6</accession>
<protein>
    <submittedName>
        <fullName evidence="2">Uncharacterized protein</fullName>
    </submittedName>
</protein>
<comment type="caution">
    <text evidence="2">The sequence shown here is derived from an EMBL/GenBank/DDBJ whole genome shotgun (WGS) entry which is preliminary data.</text>
</comment>
<evidence type="ECO:0000256" key="1">
    <source>
        <dbReference type="SAM" id="MobiDB-lite"/>
    </source>
</evidence>
<evidence type="ECO:0000313" key="3">
    <source>
        <dbReference type="Proteomes" id="UP001345013"/>
    </source>
</evidence>
<evidence type="ECO:0000313" key="2">
    <source>
        <dbReference type="EMBL" id="KAK5093403.1"/>
    </source>
</evidence>
<dbReference type="Proteomes" id="UP001345013">
    <property type="component" value="Unassembled WGS sequence"/>
</dbReference>
<gene>
    <name evidence="2" type="ORF">LTR24_004255</name>
</gene>
<sequence length="419" mass="46340">MSTNISSLSPTMLAKLRDSKKTITILWRASAEGDAIVIRDGFPKDVAVTFSSFAKSKFPSSKTLTLAQMQTHREPTCITITHPRKQSVEKVLDWMIGSCQGTGLKPHKVEVINPVTNAYYDLGVASYLGISYLVTKINDYLNHRLTAGFIHATDMQTLLETVTNEDPVFDLLVQHVAIRVWRDMKLRNNPSGSNNSAVPDKNKNEKRTQKQGLPRPKSQQYNAVRGARDDPTVFGIAVNKKIREYKQLERAAPAAAAAAGQSLTKYNKSITFLWKKDDQSDAIVIGDSLPKDVVVTLSSWVSAQCPNVNKMSLEEMQSHKKPSFITVVGFNSESLGAPSLSTQVDQHLNTRLSSSLSANEAEKLDELNLYTAYRPANSLPTLELRILLGIAKENHPTFSAMVEYSGGLVFEEKAKKARS</sequence>
<dbReference type="EMBL" id="JAVRRG010000043">
    <property type="protein sequence ID" value="KAK5093403.1"/>
    <property type="molecule type" value="Genomic_DNA"/>
</dbReference>
<reference evidence="2 3" key="1">
    <citation type="submission" date="2023-08" db="EMBL/GenBank/DDBJ databases">
        <title>Black Yeasts Isolated from many extreme environments.</title>
        <authorList>
            <person name="Coleine C."/>
            <person name="Stajich J.E."/>
            <person name="Selbmann L."/>
        </authorList>
    </citation>
    <scope>NUCLEOTIDE SEQUENCE [LARGE SCALE GENOMIC DNA]</scope>
    <source>
        <strain evidence="2 3">CCFEE 5885</strain>
    </source>
</reference>
<feature type="region of interest" description="Disordered" evidence="1">
    <location>
        <begin position="187"/>
        <end position="224"/>
    </location>
</feature>
<organism evidence="2 3">
    <name type="scientific">Lithohypha guttulata</name>
    <dbReference type="NCBI Taxonomy" id="1690604"/>
    <lineage>
        <taxon>Eukaryota</taxon>
        <taxon>Fungi</taxon>
        <taxon>Dikarya</taxon>
        <taxon>Ascomycota</taxon>
        <taxon>Pezizomycotina</taxon>
        <taxon>Eurotiomycetes</taxon>
        <taxon>Chaetothyriomycetidae</taxon>
        <taxon>Chaetothyriales</taxon>
        <taxon>Trichomeriaceae</taxon>
        <taxon>Lithohypha</taxon>
    </lineage>
</organism>